<dbReference type="InterPro" id="IPR036388">
    <property type="entry name" value="WH-like_DNA-bd_sf"/>
</dbReference>
<name>A0AAV5JA36_9ROSI</name>
<keyword evidence="9 15" id="KW-0863">Zinc-finger</keyword>
<dbReference type="AlphaFoldDB" id="A0AAV5JA36"/>
<evidence type="ECO:0000256" key="11">
    <source>
        <dbReference type="ARBA" id="ARBA00022833"/>
    </source>
</evidence>
<dbReference type="InterPro" id="IPR011513">
    <property type="entry name" value="Nse1"/>
</dbReference>
<dbReference type="PANTHER" id="PTHR20973">
    <property type="entry name" value="NON-SMC ELEMENT 1-RELATED"/>
    <property type="match status" value="1"/>
</dbReference>
<feature type="domain" description="Non-structural maintenance of chromosomes element 1 RING C4HC3-type" evidence="17">
    <location>
        <begin position="250"/>
        <end position="292"/>
    </location>
</feature>
<dbReference type="GO" id="GO:0008270">
    <property type="term" value="F:zinc ion binding"/>
    <property type="evidence" value="ECO:0007669"/>
    <property type="project" value="UniProtKB-KW"/>
</dbReference>
<keyword evidence="11 15" id="KW-0862">Zinc</keyword>
<organism evidence="18 19">
    <name type="scientific">Rubroshorea leprosula</name>
    <dbReference type="NCBI Taxonomy" id="152421"/>
    <lineage>
        <taxon>Eukaryota</taxon>
        <taxon>Viridiplantae</taxon>
        <taxon>Streptophyta</taxon>
        <taxon>Embryophyta</taxon>
        <taxon>Tracheophyta</taxon>
        <taxon>Spermatophyta</taxon>
        <taxon>Magnoliopsida</taxon>
        <taxon>eudicotyledons</taxon>
        <taxon>Gunneridae</taxon>
        <taxon>Pentapetalae</taxon>
        <taxon>rosids</taxon>
        <taxon>malvids</taxon>
        <taxon>Malvales</taxon>
        <taxon>Dipterocarpaceae</taxon>
        <taxon>Rubroshorea</taxon>
    </lineage>
</organism>
<protein>
    <recommendedName>
        <fullName evidence="5 15">Non-structural maintenance of chromosomes element 1 homolog</fullName>
        <ecNumber evidence="4 15">2.3.2.27</ecNumber>
    </recommendedName>
</protein>
<dbReference type="Gene3D" id="3.30.40.10">
    <property type="entry name" value="Zinc/RING finger domain, C3HC4 (zinc finger)"/>
    <property type="match status" value="1"/>
</dbReference>
<evidence type="ECO:0000256" key="8">
    <source>
        <dbReference type="ARBA" id="ARBA00022763"/>
    </source>
</evidence>
<reference evidence="18 19" key="1">
    <citation type="journal article" date="2021" name="Commun. Biol.">
        <title>The genome of Shorea leprosula (Dipterocarpaceae) highlights the ecological relevance of drought in aseasonal tropical rainforests.</title>
        <authorList>
            <person name="Ng K.K.S."/>
            <person name="Kobayashi M.J."/>
            <person name="Fawcett J.A."/>
            <person name="Hatakeyama M."/>
            <person name="Paape T."/>
            <person name="Ng C.H."/>
            <person name="Ang C.C."/>
            <person name="Tnah L.H."/>
            <person name="Lee C.T."/>
            <person name="Nishiyama T."/>
            <person name="Sese J."/>
            <person name="O'Brien M.J."/>
            <person name="Copetti D."/>
            <person name="Mohd Noor M.I."/>
            <person name="Ong R.C."/>
            <person name="Putra M."/>
            <person name="Sireger I.Z."/>
            <person name="Indrioko S."/>
            <person name="Kosugi Y."/>
            <person name="Izuno A."/>
            <person name="Isagi Y."/>
            <person name="Lee S.L."/>
            <person name="Shimizu K.K."/>
        </authorList>
    </citation>
    <scope>NUCLEOTIDE SEQUENCE [LARGE SCALE GENOMIC DNA]</scope>
    <source>
        <strain evidence="18">214</strain>
    </source>
</reference>
<dbReference type="Proteomes" id="UP001054252">
    <property type="component" value="Unassembled WGS sequence"/>
</dbReference>
<evidence type="ECO:0000256" key="10">
    <source>
        <dbReference type="ARBA" id="ARBA00022786"/>
    </source>
</evidence>
<dbReference type="Gene3D" id="1.10.10.10">
    <property type="entry name" value="Winged helix-like DNA-binding domain superfamily/Winged helix DNA-binding domain"/>
    <property type="match status" value="1"/>
</dbReference>
<dbReference type="EMBL" id="BPVZ01000028">
    <property type="protein sequence ID" value="GKV08253.1"/>
    <property type="molecule type" value="Genomic_DNA"/>
</dbReference>
<evidence type="ECO:0000256" key="16">
    <source>
        <dbReference type="SAM" id="MobiDB-lite"/>
    </source>
</evidence>
<keyword evidence="13 15" id="KW-0234">DNA repair</keyword>
<evidence type="ECO:0000256" key="12">
    <source>
        <dbReference type="ARBA" id="ARBA00023172"/>
    </source>
</evidence>
<evidence type="ECO:0000256" key="13">
    <source>
        <dbReference type="ARBA" id="ARBA00023204"/>
    </source>
</evidence>
<keyword evidence="6 15" id="KW-0808">Transferase</keyword>
<evidence type="ECO:0000313" key="19">
    <source>
        <dbReference type="Proteomes" id="UP001054252"/>
    </source>
</evidence>
<evidence type="ECO:0000256" key="7">
    <source>
        <dbReference type="ARBA" id="ARBA00022723"/>
    </source>
</evidence>
<keyword evidence="10 15" id="KW-0833">Ubl conjugation pathway</keyword>
<dbReference type="Pfam" id="PF07574">
    <property type="entry name" value="SMC_Nse1"/>
    <property type="match status" value="1"/>
</dbReference>
<comment type="subunit">
    <text evidence="15">Component of the Smc5-Smc6 complex.</text>
</comment>
<dbReference type="EC" id="2.3.2.27" evidence="4 15"/>
<comment type="caution">
    <text evidence="18">The sequence shown here is derived from an EMBL/GenBank/DDBJ whole genome shotgun (WGS) entry which is preliminary data.</text>
</comment>
<comment type="catalytic activity">
    <reaction evidence="1 15">
        <text>S-ubiquitinyl-[E2 ubiquitin-conjugating enzyme]-L-cysteine + [acceptor protein]-L-lysine = [E2 ubiquitin-conjugating enzyme]-L-cysteine + N(6)-ubiquitinyl-[acceptor protein]-L-lysine.</text>
        <dbReference type="EC" id="2.3.2.27"/>
    </reaction>
</comment>
<dbReference type="GO" id="GO:0061630">
    <property type="term" value="F:ubiquitin protein ligase activity"/>
    <property type="evidence" value="ECO:0007669"/>
    <property type="project" value="UniProtKB-EC"/>
</dbReference>
<sequence length="364" mass="40618">MFPPFEIPRLFRGLLPSSPANLGFSDHPNRFSVKSKANLGFPQIKLIIMAVLDWKHQALIQALLTRGPLTEKEFHSIFTGVTGLNPGSHPERFNDYLLMINKELSFVQFDLRACRDQYTGQVYYGVTNNVSDEQSKLGTKYSAPQIAFFKGIVEAIAHDLEGQGSISNIDALNIRLENQVLSGSGSQSQDGYTQVPAAFRNFTMSQKEKTLSELVQDKWLCHAEDGKIGIGVRSILDLRSWFRIADVPSCEVCNETGLKVKLCPNEGCTVRIHSYCLKTKFSQRGEVECPSCGTQWPYQVPKREPVEKEYEARAPSQSQPSRGSKRKRERSGQNSGADTVGHGSQVSMADSSTRRITRSSAHLR</sequence>
<keyword evidence="19" id="KW-1185">Reference proteome</keyword>
<evidence type="ECO:0000256" key="1">
    <source>
        <dbReference type="ARBA" id="ARBA00000900"/>
    </source>
</evidence>
<evidence type="ECO:0000256" key="4">
    <source>
        <dbReference type="ARBA" id="ARBA00012483"/>
    </source>
</evidence>
<keyword evidence="14 15" id="KW-0539">Nucleus</keyword>
<dbReference type="CDD" id="cd16493">
    <property type="entry name" value="RING-CH-C4HC3_NSE1"/>
    <property type="match status" value="1"/>
</dbReference>
<dbReference type="Gene3D" id="3.90.1150.220">
    <property type="match status" value="1"/>
</dbReference>
<comment type="similarity">
    <text evidence="3 15">Belongs to the NSE1 family.</text>
</comment>
<evidence type="ECO:0000256" key="6">
    <source>
        <dbReference type="ARBA" id="ARBA00022679"/>
    </source>
</evidence>
<keyword evidence="8 15" id="KW-0227">DNA damage</keyword>
<dbReference type="GO" id="GO:0005634">
    <property type="term" value="C:nucleus"/>
    <property type="evidence" value="ECO:0007669"/>
    <property type="project" value="UniProtKB-SubCell"/>
</dbReference>
<dbReference type="GO" id="GO:0000724">
    <property type="term" value="P:double-strand break repair via homologous recombination"/>
    <property type="evidence" value="ECO:0007669"/>
    <property type="project" value="TreeGrafter"/>
</dbReference>
<evidence type="ECO:0000256" key="3">
    <source>
        <dbReference type="ARBA" id="ARBA00010258"/>
    </source>
</evidence>
<keyword evidence="7 15" id="KW-0479">Metal-binding</keyword>
<feature type="compositionally biased region" description="Basic residues" evidence="16">
    <location>
        <begin position="355"/>
        <end position="364"/>
    </location>
</feature>
<gene>
    <name evidence="18" type="ORF">SLEP1_g19912</name>
</gene>
<evidence type="ECO:0000256" key="5">
    <source>
        <dbReference type="ARBA" id="ARBA00019422"/>
    </source>
</evidence>
<keyword evidence="12 15" id="KW-0233">DNA recombination</keyword>
<evidence type="ECO:0000256" key="2">
    <source>
        <dbReference type="ARBA" id="ARBA00004123"/>
    </source>
</evidence>
<evidence type="ECO:0000259" key="17">
    <source>
        <dbReference type="Pfam" id="PF08746"/>
    </source>
</evidence>
<dbReference type="PANTHER" id="PTHR20973:SF0">
    <property type="entry name" value="NON-STRUCTURAL MAINTENANCE OF CHROMOSOMES ELEMENT 1 HOMOLOG"/>
    <property type="match status" value="1"/>
</dbReference>
<dbReference type="GO" id="GO:0030915">
    <property type="term" value="C:Smc5-Smc6 complex"/>
    <property type="evidence" value="ECO:0007669"/>
    <property type="project" value="UniProtKB-UniRule"/>
</dbReference>
<dbReference type="InterPro" id="IPR014857">
    <property type="entry name" value="Nse1_RING_C4HC3-type"/>
</dbReference>
<evidence type="ECO:0000313" key="18">
    <source>
        <dbReference type="EMBL" id="GKV08253.1"/>
    </source>
</evidence>
<evidence type="ECO:0000256" key="9">
    <source>
        <dbReference type="ARBA" id="ARBA00022771"/>
    </source>
</evidence>
<dbReference type="Pfam" id="PF08746">
    <property type="entry name" value="zf-RING-like"/>
    <property type="match status" value="1"/>
</dbReference>
<evidence type="ECO:0000256" key="15">
    <source>
        <dbReference type="RuleBase" id="RU368018"/>
    </source>
</evidence>
<dbReference type="InterPro" id="IPR013083">
    <property type="entry name" value="Znf_RING/FYVE/PHD"/>
</dbReference>
<feature type="compositionally biased region" description="Polar residues" evidence="16">
    <location>
        <begin position="333"/>
        <end position="351"/>
    </location>
</feature>
<accession>A0AAV5JA36</accession>
<proteinExistence type="inferred from homology"/>
<feature type="region of interest" description="Disordered" evidence="16">
    <location>
        <begin position="306"/>
        <end position="364"/>
    </location>
</feature>
<comment type="subcellular location">
    <subcellularLocation>
        <location evidence="2 15">Nucleus</location>
    </subcellularLocation>
</comment>
<evidence type="ECO:0000256" key="14">
    <source>
        <dbReference type="ARBA" id="ARBA00023242"/>
    </source>
</evidence>